<proteinExistence type="predicted"/>
<dbReference type="KEGG" id="rcf:Poly24_46870"/>
<protein>
    <submittedName>
        <fullName evidence="1">Uncharacterized protein</fullName>
    </submittedName>
</protein>
<evidence type="ECO:0000313" key="2">
    <source>
        <dbReference type="Proteomes" id="UP000315082"/>
    </source>
</evidence>
<evidence type="ECO:0000313" key="1">
    <source>
        <dbReference type="EMBL" id="QDV70954.1"/>
    </source>
</evidence>
<reference evidence="1 2" key="1">
    <citation type="submission" date="2019-02" db="EMBL/GenBank/DDBJ databases">
        <title>Deep-cultivation of Planctomycetes and their phenomic and genomic characterization uncovers novel biology.</title>
        <authorList>
            <person name="Wiegand S."/>
            <person name="Jogler M."/>
            <person name="Boedeker C."/>
            <person name="Pinto D."/>
            <person name="Vollmers J."/>
            <person name="Rivas-Marin E."/>
            <person name="Kohn T."/>
            <person name="Peeters S.H."/>
            <person name="Heuer A."/>
            <person name="Rast P."/>
            <person name="Oberbeckmann S."/>
            <person name="Bunk B."/>
            <person name="Jeske O."/>
            <person name="Meyerdierks A."/>
            <person name="Storesund J.E."/>
            <person name="Kallscheuer N."/>
            <person name="Luecker S."/>
            <person name="Lage O.M."/>
            <person name="Pohl T."/>
            <person name="Merkel B.J."/>
            <person name="Hornburger P."/>
            <person name="Mueller R.-W."/>
            <person name="Bruemmer F."/>
            <person name="Labrenz M."/>
            <person name="Spormann A.M."/>
            <person name="Op den Camp H."/>
            <person name="Overmann J."/>
            <person name="Amann R."/>
            <person name="Jetten M.S.M."/>
            <person name="Mascher T."/>
            <person name="Medema M.H."/>
            <person name="Devos D.P."/>
            <person name="Kaster A.-K."/>
            <person name="Ovreas L."/>
            <person name="Rohde M."/>
            <person name="Galperin M.Y."/>
            <person name="Jogler C."/>
        </authorList>
    </citation>
    <scope>NUCLEOTIDE SEQUENCE [LARGE SCALE GENOMIC DNA]</scope>
    <source>
        <strain evidence="1 2">Poly24</strain>
    </source>
</reference>
<gene>
    <name evidence="1" type="ORF">Poly24_46870</name>
</gene>
<dbReference type="AlphaFoldDB" id="A0A518JZI3"/>
<accession>A0A518JZI3</accession>
<dbReference type="EMBL" id="CP036348">
    <property type="protein sequence ID" value="QDV70954.1"/>
    <property type="molecule type" value="Genomic_DNA"/>
</dbReference>
<dbReference type="Proteomes" id="UP000315082">
    <property type="component" value="Chromosome"/>
</dbReference>
<name>A0A518JZI3_9BACT</name>
<keyword evidence="2" id="KW-1185">Reference proteome</keyword>
<sequence length="55" mass="6902">MLELRNFKIRLRQASDMYETAERRLSYRQWTKNSRGIAHFMKCRFENYPEESHYL</sequence>
<organism evidence="1 2">
    <name type="scientific">Rosistilla carotiformis</name>
    <dbReference type="NCBI Taxonomy" id="2528017"/>
    <lineage>
        <taxon>Bacteria</taxon>
        <taxon>Pseudomonadati</taxon>
        <taxon>Planctomycetota</taxon>
        <taxon>Planctomycetia</taxon>
        <taxon>Pirellulales</taxon>
        <taxon>Pirellulaceae</taxon>
        <taxon>Rosistilla</taxon>
    </lineage>
</organism>